<proteinExistence type="predicted"/>
<dbReference type="AlphaFoldDB" id="A0A3M7Q506"/>
<evidence type="ECO:0000313" key="1">
    <source>
        <dbReference type="EMBL" id="RNA06282.1"/>
    </source>
</evidence>
<sequence length="245" mass="27928">MQKNSSTIAYVMPMFNILISKWAIFEVNGPYKALCNSLIKAFKHKFRFEMESNIYAVASLLNVSKLNMWLNRLDCESLRLRASDNLIKVLKTFKEMAPPSISVATDLVNNSIPSTSSIDSISNFLREDDEVEQTEVTSEIIELQIRSQMVEFFTAIDKFATPNSNPKLRPTSTASFWRKNSFKFPLIKELAMILYNIPSSSGFIERFYSVCGNVCKTKCFNFSDTIIIQHSVLKANIDLLNELCL</sequence>
<evidence type="ECO:0008006" key="3">
    <source>
        <dbReference type="Google" id="ProtNLM"/>
    </source>
</evidence>
<gene>
    <name evidence="1" type="ORF">BpHYR1_028156</name>
</gene>
<accession>A0A3M7Q506</accession>
<protein>
    <recommendedName>
        <fullName evidence="3">HAT C-terminal dimerisation domain-containing protein</fullName>
    </recommendedName>
</protein>
<reference evidence="1 2" key="1">
    <citation type="journal article" date="2018" name="Sci. Rep.">
        <title>Genomic signatures of local adaptation to the degree of environmental predictability in rotifers.</title>
        <authorList>
            <person name="Franch-Gras L."/>
            <person name="Hahn C."/>
            <person name="Garcia-Roger E.M."/>
            <person name="Carmona M.J."/>
            <person name="Serra M."/>
            <person name="Gomez A."/>
        </authorList>
    </citation>
    <scope>NUCLEOTIDE SEQUENCE [LARGE SCALE GENOMIC DNA]</scope>
    <source>
        <strain evidence="1">HYR1</strain>
    </source>
</reference>
<dbReference type="Proteomes" id="UP000276133">
    <property type="component" value="Unassembled WGS sequence"/>
</dbReference>
<keyword evidence="2" id="KW-1185">Reference proteome</keyword>
<dbReference type="InterPro" id="IPR012337">
    <property type="entry name" value="RNaseH-like_sf"/>
</dbReference>
<name>A0A3M7Q506_BRAPC</name>
<evidence type="ECO:0000313" key="2">
    <source>
        <dbReference type="Proteomes" id="UP000276133"/>
    </source>
</evidence>
<comment type="caution">
    <text evidence="1">The sequence shown here is derived from an EMBL/GenBank/DDBJ whole genome shotgun (WGS) entry which is preliminary data.</text>
</comment>
<dbReference type="EMBL" id="REGN01007442">
    <property type="protein sequence ID" value="RNA06282.1"/>
    <property type="molecule type" value="Genomic_DNA"/>
</dbReference>
<organism evidence="1 2">
    <name type="scientific">Brachionus plicatilis</name>
    <name type="common">Marine rotifer</name>
    <name type="synonym">Brachionus muelleri</name>
    <dbReference type="NCBI Taxonomy" id="10195"/>
    <lineage>
        <taxon>Eukaryota</taxon>
        <taxon>Metazoa</taxon>
        <taxon>Spiralia</taxon>
        <taxon>Gnathifera</taxon>
        <taxon>Rotifera</taxon>
        <taxon>Eurotatoria</taxon>
        <taxon>Monogononta</taxon>
        <taxon>Pseudotrocha</taxon>
        <taxon>Ploima</taxon>
        <taxon>Brachionidae</taxon>
        <taxon>Brachionus</taxon>
    </lineage>
</organism>
<dbReference type="SUPFAM" id="SSF53098">
    <property type="entry name" value="Ribonuclease H-like"/>
    <property type="match status" value="1"/>
</dbReference>
<dbReference type="OrthoDB" id="10047691at2759"/>